<dbReference type="Gene3D" id="3.40.630.30">
    <property type="match status" value="1"/>
</dbReference>
<keyword evidence="5" id="KW-1185">Reference proteome</keyword>
<dbReference type="OrthoDB" id="194677at2157"/>
<dbReference type="GO" id="GO:0016747">
    <property type="term" value="F:acyltransferase activity, transferring groups other than amino-acyl groups"/>
    <property type="evidence" value="ECO:0007669"/>
    <property type="project" value="InterPro"/>
</dbReference>
<dbReference type="AlphaFoldDB" id="A0A1I6Q678"/>
<evidence type="ECO:0000256" key="1">
    <source>
        <dbReference type="ARBA" id="ARBA00022679"/>
    </source>
</evidence>
<dbReference type="CDD" id="cd04301">
    <property type="entry name" value="NAT_SF"/>
    <property type="match status" value="1"/>
</dbReference>
<gene>
    <name evidence="4" type="ORF">SAMN04488556_1012</name>
</gene>
<proteinExistence type="predicted"/>
<organism evidence="4 5">
    <name type="scientific">Halostagnicola kamekurae</name>
    <dbReference type="NCBI Taxonomy" id="619731"/>
    <lineage>
        <taxon>Archaea</taxon>
        <taxon>Methanobacteriati</taxon>
        <taxon>Methanobacteriota</taxon>
        <taxon>Stenosarchaea group</taxon>
        <taxon>Halobacteria</taxon>
        <taxon>Halobacteriales</taxon>
        <taxon>Natrialbaceae</taxon>
        <taxon>Halostagnicola</taxon>
    </lineage>
</organism>
<dbReference type="PROSITE" id="PS51186">
    <property type="entry name" value="GNAT"/>
    <property type="match status" value="1"/>
</dbReference>
<dbReference type="Pfam" id="PF00583">
    <property type="entry name" value="Acetyltransf_1"/>
    <property type="match status" value="1"/>
</dbReference>
<dbReference type="PANTHER" id="PTHR43877">
    <property type="entry name" value="AMINOALKYLPHOSPHONATE N-ACETYLTRANSFERASE-RELATED-RELATED"/>
    <property type="match status" value="1"/>
</dbReference>
<dbReference type="InterPro" id="IPR000182">
    <property type="entry name" value="GNAT_dom"/>
</dbReference>
<protein>
    <submittedName>
        <fullName evidence="4">Acetyltransferase (GNAT) family protein</fullName>
    </submittedName>
</protein>
<evidence type="ECO:0000259" key="3">
    <source>
        <dbReference type="PROSITE" id="PS51186"/>
    </source>
</evidence>
<keyword evidence="1 4" id="KW-0808">Transferase</keyword>
<dbReference type="SUPFAM" id="SSF55729">
    <property type="entry name" value="Acyl-CoA N-acyltransferases (Nat)"/>
    <property type="match status" value="1"/>
</dbReference>
<evidence type="ECO:0000313" key="5">
    <source>
        <dbReference type="Proteomes" id="UP000199199"/>
    </source>
</evidence>
<dbReference type="Proteomes" id="UP000199199">
    <property type="component" value="Unassembled WGS sequence"/>
</dbReference>
<dbReference type="InterPro" id="IPR016181">
    <property type="entry name" value="Acyl_CoA_acyltransferase"/>
</dbReference>
<dbReference type="RefSeq" id="WP_092902301.1">
    <property type="nucleotide sequence ID" value="NZ_FOZS01000001.1"/>
</dbReference>
<dbReference type="InterPro" id="IPR050832">
    <property type="entry name" value="Bact_Acetyltransf"/>
</dbReference>
<evidence type="ECO:0000313" key="4">
    <source>
        <dbReference type="EMBL" id="SFS47969.1"/>
    </source>
</evidence>
<name>A0A1I6Q678_9EURY</name>
<keyword evidence="2" id="KW-0012">Acyltransferase</keyword>
<evidence type="ECO:0000256" key="2">
    <source>
        <dbReference type="ARBA" id="ARBA00023315"/>
    </source>
</evidence>
<sequence>MTTRSTTDGSDVTIRTATPADGAAIGDLFANSPDEGAVSFAPRFSHDPYRAYAGLRPESTGFVAETTADQIVGVGFVSLTEARFDGELRPTALLNALAVHPDYRGRGLAKRLVERRLEHARTRLGEDCVAFANIQHGNDPSRAVASSWADSLAREYVMHPAEPLGSPAESLEYDVHDAGPDERSAAVDRSNEFYADTDLYRPYSPAELGDRLAESPIDEPLHRYLVATVNGEVVAGVFASEMHKLMRLVLESLPPALENAESLPSAIPESEELRMTMLSDLWYASGHEAAARAIWQTVRADSEGANRIMLNYDPVGRLADALALAPDDGAMELSVAVKGADIQSDEIAPVF</sequence>
<dbReference type="PANTHER" id="PTHR43877:SF1">
    <property type="entry name" value="ACETYLTRANSFERASE"/>
    <property type="match status" value="1"/>
</dbReference>
<dbReference type="EMBL" id="FOZS01000001">
    <property type="protein sequence ID" value="SFS47969.1"/>
    <property type="molecule type" value="Genomic_DNA"/>
</dbReference>
<reference evidence="5" key="1">
    <citation type="submission" date="2016-10" db="EMBL/GenBank/DDBJ databases">
        <authorList>
            <person name="Varghese N."/>
            <person name="Submissions S."/>
        </authorList>
    </citation>
    <scope>NUCLEOTIDE SEQUENCE [LARGE SCALE GENOMIC DNA]</scope>
    <source>
        <strain evidence="5">DSM 22427</strain>
    </source>
</reference>
<accession>A0A1I6Q678</accession>
<feature type="domain" description="N-acetyltransferase" evidence="3">
    <location>
        <begin position="12"/>
        <end position="186"/>
    </location>
</feature>